<organism evidence="6 7">
    <name type="scientific">Streptomyces aurantiacus JA 4570</name>
    <dbReference type="NCBI Taxonomy" id="1286094"/>
    <lineage>
        <taxon>Bacteria</taxon>
        <taxon>Bacillati</taxon>
        <taxon>Actinomycetota</taxon>
        <taxon>Actinomycetes</taxon>
        <taxon>Kitasatosporales</taxon>
        <taxon>Streptomycetaceae</taxon>
        <taxon>Streptomyces</taxon>
        <taxon>Streptomyces aurantiacus group</taxon>
    </lineage>
</organism>
<gene>
    <name evidence="6" type="ORF">STRAU_1772</name>
</gene>
<evidence type="ECO:0000256" key="1">
    <source>
        <dbReference type="ARBA" id="ARBA00023015"/>
    </source>
</evidence>
<dbReference type="InterPro" id="IPR009057">
    <property type="entry name" value="Homeodomain-like_sf"/>
</dbReference>
<keyword evidence="2 4" id="KW-0238">DNA-binding</keyword>
<evidence type="ECO:0000256" key="4">
    <source>
        <dbReference type="PROSITE-ProRule" id="PRU00335"/>
    </source>
</evidence>
<evidence type="ECO:0000259" key="5">
    <source>
        <dbReference type="PROSITE" id="PS50977"/>
    </source>
</evidence>
<dbReference type="EMBL" id="AOPZ01000067">
    <property type="protein sequence ID" value="EPH45144.1"/>
    <property type="molecule type" value="Genomic_DNA"/>
</dbReference>
<evidence type="ECO:0000313" key="7">
    <source>
        <dbReference type="Proteomes" id="UP000014629"/>
    </source>
</evidence>
<keyword evidence="7" id="KW-1185">Reference proteome</keyword>
<dbReference type="GO" id="GO:0003700">
    <property type="term" value="F:DNA-binding transcription factor activity"/>
    <property type="evidence" value="ECO:0007669"/>
    <property type="project" value="TreeGrafter"/>
</dbReference>
<comment type="caution">
    <text evidence="6">The sequence shown here is derived from an EMBL/GenBank/DDBJ whole genome shotgun (WGS) entry which is preliminary data.</text>
</comment>
<evidence type="ECO:0000313" key="6">
    <source>
        <dbReference type="EMBL" id="EPH45144.1"/>
    </source>
</evidence>
<dbReference type="PATRIC" id="fig|1286094.4.peg.1750"/>
<dbReference type="PRINTS" id="PR00455">
    <property type="entry name" value="HTHTETR"/>
</dbReference>
<dbReference type="PANTHER" id="PTHR30055">
    <property type="entry name" value="HTH-TYPE TRANSCRIPTIONAL REGULATOR RUTR"/>
    <property type="match status" value="1"/>
</dbReference>
<feature type="domain" description="HTH tetR-type" evidence="5">
    <location>
        <begin position="18"/>
        <end position="77"/>
    </location>
</feature>
<dbReference type="PANTHER" id="PTHR30055:SF234">
    <property type="entry name" value="HTH-TYPE TRANSCRIPTIONAL REGULATOR BETI"/>
    <property type="match status" value="1"/>
</dbReference>
<dbReference type="InterPro" id="IPR036271">
    <property type="entry name" value="Tet_transcr_reg_TetR-rel_C_sf"/>
</dbReference>
<keyword evidence="3" id="KW-0804">Transcription</keyword>
<dbReference type="PROSITE" id="PS50977">
    <property type="entry name" value="HTH_TETR_2"/>
    <property type="match status" value="1"/>
</dbReference>
<keyword evidence="1" id="KW-0805">Transcription regulation</keyword>
<dbReference type="Gene3D" id="1.10.357.10">
    <property type="entry name" value="Tetracycline Repressor, domain 2"/>
    <property type="match status" value="1"/>
</dbReference>
<dbReference type="AlphaFoldDB" id="S3ZQR8"/>
<evidence type="ECO:0000256" key="2">
    <source>
        <dbReference type="ARBA" id="ARBA00023125"/>
    </source>
</evidence>
<reference evidence="6 7" key="1">
    <citation type="submission" date="2013-02" db="EMBL/GenBank/DDBJ databases">
        <title>Draft Genome Sequence of Streptomyces aurantiacus, Which Produces Setomimycin.</title>
        <authorList>
            <person name="Gruening B.A."/>
            <person name="Praeg A."/>
            <person name="Erxleben A."/>
            <person name="Guenther S."/>
            <person name="Mueller M."/>
        </authorList>
    </citation>
    <scope>NUCLEOTIDE SEQUENCE [LARGE SCALE GENOMIC DNA]</scope>
    <source>
        <strain evidence="6 7">JA 4570</strain>
    </source>
</reference>
<dbReference type="InterPro" id="IPR001647">
    <property type="entry name" value="HTH_TetR"/>
</dbReference>
<dbReference type="GO" id="GO:0000976">
    <property type="term" value="F:transcription cis-regulatory region binding"/>
    <property type="evidence" value="ECO:0007669"/>
    <property type="project" value="TreeGrafter"/>
</dbReference>
<feature type="DNA-binding region" description="H-T-H motif" evidence="4">
    <location>
        <begin position="40"/>
        <end position="59"/>
    </location>
</feature>
<proteinExistence type="predicted"/>
<protein>
    <recommendedName>
        <fullName evidence="5">HTH tetR-type domain-containing protein</fullName>
    </recommendedName>
</protein>
<evidence type="ECO:0000256" key="3">
    <source>
        <dbReference type="ARBA" id="ARBA00023163"/>
    </source>
</evidence>
<dbReference type="InterPro" id="IPR050109">
    <property type="entry name" value="HTH-type_TetR-like_transc_reg"/>
</dbReference>
<dbReference type="SUPFAM" id="SSF48498">
    <property type="entry name" value="Tetracyclin repressor-like, C-terminal domain"/>
    <property type="match status" value="1"/>
</dbReference>
<accession>S3ZQR8</accession>
<dbReference type="Proteomes" id="UP000014629">
    <property type="component" value="Unassembled WGS sequence"/>
</dbReference>
<dbReference type="SUPFAM" id="SSF46689">
    <property type="entry name" value="Homeodomain-like"/>
    <property type="match status" value="1"/>
</dbReference>
<sequence length="224" mass="24047">MAGMNVSKRQLARQAEVARNDEALLRAARRVFARDGERASVNAIAEAAGVGMGTLYRRYSSKAALYERLLVLSNEQWNAAVQTAADHPDPWQGLQDLVIESVEYGQGTLAPLRKLTSLPPPTADLASAVDRDFEALVDRAHACGGLRGDVTATDILLLIEQLGRSPLVEQIEELGEDALTAEARAARRRLIAIALGGLAAAPHTDLPGPPPGHHLLTARWRAVS</sequence>
<dbReference type="Pfam" id="PF00440">
    <property type="entry name" value="TetR_N"/>
    <property type="match status" value="1"/>
</dbReference>
<name>S3ZQR8_9ACTN</name>